<feature type="region of interest" description="Disordered" evidence="1">
    <location>
        <begin position="121"/>
        <end position="168"/>
    </location>
</feature>
<accession>A0A1W2CLX8</accession>
<evidence type="ECO:0000313" key="4">
    <source>
        <dbReference type="Proteomes" id="UP000192674"/>
    </source>
</evidence>
<keyword evidence="4" id="KW-1185">Reference proteome</keyword>
<evidence type="ECO:0000256" key="2">
    <source>
        <dbReference type="SAM" id="SignalP"/>
    </source>
</evidence>
<dbReference type="RefSeq" id="WP_084426037.1">
    <property type="nucleotide sequence ID" value="NZ_FWXV01000002.1"/>
</dbReference>
<evidence type="ECO:0000256" key="1">
    <source>
        <dbReference type="SAM" id="MobiDB-lite"/>
    </source>
</evidence>
<feature type="chain" id="PRO_5039146697" evidence="2">
    <location>
        <begin position="21"/>
        <end position="213"/>
    </location>
</feature>
<dbReference type="OrthoDB" id="3690603at2"/>
<reference evidence="3 4" key="1">
    <citation type="submission" date="2017-04" db="EMBL/GenBank/DDBJ databases">
        <authorList>
            <person name="Afonso C.L."/>
            <person name="Miller P.J."/>
            <person name="Scott M.A."/>
            <person name="Spackman E."/>
            <person name="Goraichik I."/>
            <person name="Dimitrov K.M."/>
            <person name="Suarez D.L."/>
            <person name="Swayne D.E."/>
        </authorList>
    </citation>
    <scope>NUCLEOTIDE SEQUENCE [LARGE SCALE GENOMIC DNA]</scope>
    <source>
        <strain evidence="3 4">DSM 43828</strain>
    </source>
</reference>
<dbReference type="AlphaFoldDB" id="A0A1W2CLX8"/>
<protein>
    <submittedName>
        <fullName evidence="3">Uncharacterized protein</fullName>
    </submittedName>
</protein>
<organism evidence="3 4">
    <name type="scientific">Kibdelosporangium aridum</name>
    <dbReference type="NCBI Taxonomy" id="2030"/>
    <lineage>
        <taxon>Bacteria</taxon>
        <taxon>Bacillati</taxon>
        <taxon>Actinomycetota</taxon>
        <taxon>Actinomycetes</taxon>
        <taxon>Pseudonocardiales</taxon>
        <taxon>Pseudonocardiaceae</taxon>
        <taxon>Kibdelosporangium</taxon>
    </lineage>
</organism>
<name>A0A1W2CLX8_KIBAR</name>
<sequence>MRKKTFFGSVALGIAGLVLAAPLANASGIKGSLGFDKNPVKPGDFVGMIGDCNAPGFTTEKVQSPVLEPFEVYLKDDGVGGMTLNGYGEVKKNAKPGTYPVSYQCGTVRVTANLTVIAGDKAPTATEKPKPKPATPKTGTPKPAPAKEAQVEVKPKGAADTGEGGDVVVNAAPDAQESNVGCVRVGWSRSAGGWWRGCFLLASSFARLKILKA</sequence>
<evidence type="ECO:0000313" key="3">
    <source>
        <dbReference type="EMBL" id="SMC86223.1"/>
    </source>
</evidence>
<keyword evidence="2" id="KW-0732">Signal</keyword>
<dbReference type="EMBL" id="FWXV01000002">
    <property type="protein sequence ID" value="SMC86223.1"/>
    <property type="molecule type" value="Genomic_DNA"/>
</dbReference>
<gene>
    <name evidence="3" type="ORF">SAMN05661093_02331</name>
</gene>
<proteinExistence type="predicted"/>
<feature type="signal peptide" evidence="2">
    <location>
        <begin position="1"/>
        <end position="20"/>
    </location>
</feature>
<dbReference type="Proteomes" id="UP000192674">
    <property type="component" value="Unassembled WGS sequence"/>
</dbReference>